<dbReference type="RefSeq" id="YP_009000978.1">
    <property type="nucleotide sequence ID" value="NC_023423.1"/>
</dbReference>
<evidence type="ECO:0000313" key="2">
    <source>
        <dbReference type="EMBL" id="AHH01643.1"/>
    </source>
</evidence>
<dbReference type="PANTHER" id="PTHR47186">
    <property type="entry name" value="LEUCINE-RICH REPEAT-CONTAINING PROTEIN 57"/>
    <property type="match status" value="1"/>
</dbReference>
<dbReference type="PANTHER" id="PTHR47186:SF3">
    <property type="entry name" value="OS09G0267800 PROTEIN"/>
    <property type="match status" value="1"/>
</dbReference>
<dbReference type="InterPro" id="IPR036047">
    <property type="entry name" value="F-box-like_dom_sf"/>
</dbReference>
<gene>
    <name evidence="2" type="ORF">pv_76</name>
</gene>
<dbReference type="InterPro" id="IPR032675">
    <property type="entry name" value="LRR_dom_sf"/>
</dbReference>
<protein>
    <submittedName>
        <fullName evidence="2">Leucine-rich repeat protein</fullName>
    </submittedName>
</protein>
<organism evidence="2 3">
    <name type="scientific">Pithovirus sibericum</name>
    <dbReference type="NCBI Taxonomy" id="1450746"/>
    <lineage>
        <taxon>Viruses</taxon>
        <taxon>Pithoviruses</taxon>
        <taxon>Orthopithovirinae</taxon>
        <taxon>Alphapithovirus</taxon>
        <taxon>Alphapithovirus sibericum</taxon>
    </lineage>
</organism>
<dbReference type="EMBL" id="KF740664">
    <property type="protein sequence ID" value="AHH01643.1"/>
    <property type="molecule type" value="Genomic_DNA"/>
</dbReference>
<dbReference type="Pfam" id="PF00646">
    <property type="entry name" value="F-box"/>
    <property type="match status" value="1"/>
</dbReference>
<dbReference type="Proteomes" id="UP000202176">
    <property type="component" value="Segment"/>
</dbReference>
<feature type="domain" description="F-box" evidence="1">
    <location>
        <begin position="6"/>
        <end position="38"/>
    </location>
</feature>
<dbReference type="KEGG" id="vg:18266104"/>
<evidence type="ECO:0000313" key="3">
    <source>
        <dbReference type="Proteomes" id="UP000202176"/>
    </source>
</evidence>
<evidence type="ECO:0000259" key="1">
    <source>
        <dbReference type="Pfam" id="PF00646"/>
    </source>
</evidence>
<keyword evidence="3" id="KW-1185">Reference proteome</keyword>
<sequence>MSQYFPFEIWLRVGSFMSLKELVQFSSCSRYFRQLLQYVEEIPCEYSSKLGDFFPRLRRLIVKSPVEIPQSCQELDLYFGVWSGSLSHLKLKSLRAGALLTNSHLTGQDSLEYLDCTGALRLFPQEWNLPSLKSLVVGVNFNFKGNCFSRLTSLTSLDLSANEEIGDDSLMPLTSLTCLIGNSFSPITNLTLFHHQNLTELRNLAEITSEGLASCHNLKIFVGGDRVESWALSNLTSLTTLDFSSPIEDNSLLNLTNLRHLSLHHPVSSDVFKTLTNLERLSLSECSSENLRALKNHPKLSHLEVGSQTPIEIFGLKNLTQLTALNYYSYLSFPSDLSGLTNLKYLQFRLPPRHNFQIENLYPLTKLICLQISGISLKEEDVSFLPKLKKFQKKNLSKEEILFPSVIPPSTNRIFDSSKN</sequence>
<reference evidence="2 3" key="1">
    <citation type="journal article" date="2014" name="Proc. Natl. Acad. Sci. U.S.A.">
        <title>Thirty-thousand-year-old distant relative of giant icosahedral DNA viruses with a pandoravirus morphology.</title>
        <authorList>
            <person name="Legendre M."/>
            <person name="Bartoli J."/>
            <person name="Shmakova L."/>
            <person name="Jeudy S."/>
            <person name="Labadie K."/>
            <person name="Adrait A."/>
            <person name="Lescot M."/>
            <person name="Poirot O."/>
            <person name="Bertaux L."/>
            <person name="Bruley C."/>
            <person name="Coute Y."/>
            <person name="Rivkina E."/>
            <person name="Abergel C."/>
            <person name="Claverie J.M."/>
        </authorList>
    </citation>
    <scope>NUCLEOTIDE SEQUENCE [LARGE SCALE GENOMIC DNA]</scope>
    <source>
        <strain evidence="2">P1084-T</strain>
    </source>
</reference>
<accession>W5S4J0</accession>
<proteinExistence type="predicted"/>
<dbReference type="SUPFAM" id="SSF52047">
    <property type="entry name" value="RNI-like"/>
    <property type="match status" value="1"/>
</dbReference>
<dbReference type="GeneID" id="18266104"/>
<dbReference type="InterPro" id="IPR001810">
    <property type="entry name" value="F-box_dom"/>
</dbReference>
<dbReference type="SUPFAM" id="SSF81383">
    <property type="entry name" value="F-box domain"/>
    <property type="match status" value="1"/>
</dbReference>
<dbReference type="Gene3D" id="3.80.10.10">
    <property type="entry name" value="Ribonuclease Inhibitor"/>
    <property type="match status" value="2"/>
</dbReference>
<name>W5S4J0_9VIRU</name>